<dbReference type="Proteomes" id="UP001281761">
    <property type="component" value="Unassembled WGS sequence"/>
</dbReference>
<evidence type="ECO:0000313" key="3">
    <source>
        <dbReference type="Proteomes" id="UP001281761"/>
    </source>
</evidence>
<gene>
    <name evidence="2" type="ORF">BLNAU_9907</name>
</gene>
<dbReference type="EMBL" id="JARBJD010000070">
    <property type="protein sequence ID" value="KAK2955178.1"/>
    <property type="molecule type" value="Genomic_DNA"/>
</dbReference>
<accession>A0ABQ9XUM0</accession>
<sequence>MAVAGNVGKAARKEEKGREPANANCDAFLNWNEHRRDSENENPLSFRISLPRWSYKDEDELDRTLHHEKWCRNGELATIFSLEVMEHLGMNCPRLK</sequence>
<evidence type="ECO:0000256" key="1">
    <source>
        <dbReference type="SAM" id="MobiDB-lite"/>
    </source>
</evidence>
<organism evidence="2 3">
    <name type="scientific">Blattamonas nauphoetae</name>
    <dbReference type="NCBI Taxonomy" id="2049346"/>
    <lineage>
        <taxon>Eukaryota</taxon>
        <taxon>Metamonada</taxon>
        <taxon>Preaxostyla</taxon>
        <taxon>Oxymonadida</taxon>
        <taxon>Blattamonas</taxon>
    </lineage>
</organism>
<protein>
    <submittedName>
        <fullName evidence="2">Uncharacterized protein</fullName>
    </submittedName>
</protein>
<name>A0ABQ9XUM0_9EUKA</name>
<proteinExistence type="predicted"/>
<feature type="region of interest" description="Disordered" evidence="1">
    <location>
        <begin position="1"/>
        <end position="21"/>
    </location>
</feature>
<reference evidence="2 3" key="1">
    <citation type="journal article" date="2022" name="bioRxiv">
        <title>Genomics of Preaxostyla Flagellates Illuminates Evolutionary Transitions and the Path Towards Mitochondrial Loss.</title>
        <authorList>
            <person name="Novak L.V.F."/>
            <person name="Treitli S.C."/>
            <person name="Pyrih J."/>
            <person name="Halakuc P."/>
            <person name="Pipaliya S.V."/>
            <person name="Vacek V."/>
            <person name="Brzon O."/>
            <person name="Soukal P."/>
            <person name="Eme L."/>
            <person name="Dacks J.B."/>
            <person name="Karnkowska A."/>
            <person name="Elias M."/>
            <person name="Hampl V."/>
        </authorList>
    </citation>
    <scope>NUCLEOTIDE SEQUENCE [LARGE SCALE GENOMIC DNA]</scope>
    <source>
        <strain evidence="2">NAU3</strain>
        <tissue evidence="2">Gut</tissue>
    </source>
</reference>
<comment type="caution">
    <text evidence="2">The sequence shown here is derived from an EMBL/GenBank/DDBJ whole genome shotgun (WGS) entry which is preliminary data.</text>
</comment>
<evidence type="ECO:0000313" key="2">
    <source>
        <dbReference type="EMBL" id="KAK2955178.1"/>
    </source>
</evidence>
<keyword evidence="3" id="KW-1185">Reference proteome</keyword>